<evidence type="ECO:0000313" key="6">
    <source>
        <dbReference type="EMBL" id="KOA19146.1"/>
    </source>
</evidence>
<accession>A0A0L6Z848</accession>
<dbReference type="Gene3D" id="1.10.10.60">
    <property type="entry name" value="Homeodomain-like"/>
    <property type="match status" value="2"/>
</dbReference>
<organism evidence="6 7">
    <name type="scientific">Clostridium homopropionicum DSM 5847</name>
    <dbReference type="NCBI Taxonomy" id="1121318"/>
    <lineage>
        <taxon>Bacteria</taxon>
        <taxon>Bacillati</taxon>
        <taxon>Bacillota</taxon>
        <taxon>Clostridia</taxon>
        <taxon>Eubacteriales</taxon>
        <taxon>Clostridiaceae</taxon>
        <taxon>Clostridium</taxon>
    </lineage>
</organism>
<dbReference type="SUPFAM" id="SSF46689">
    <property type="entry name" value="Homeodomain-like"/>
    <property type="match status" value="2"/>
</dbReference>
<evidence type="ECO:0000259" key="5">
    <source>
        <dbReference type="PROSITE" id="PS01124"/>
    </source>
</evidence>
<evidence type="ECO:0000313" key="7">
    <source>
        <dbReference type="Proteomes" id="UP000037043"/>
    </source>
</evidence>
<evidence type="ECO:0000256" key="1">
    <source>
        <dbReference type="ARBA" id="ARBA00023015"/>
    </source>
</evidence>
<gene>
    <name evidence="6" type="primary">yesS_2</name>
    <name evidence="6" type="ORF">CLHOM_22520</name>
</gene>
<keyword evidence="2" id="KW-0238">DNA-binding</keyword>
<dbReference type="EMBL" id="LHUR01000027">
    <property type="protein sequence ID" value="KOA19146.1"/>
    <property type="molecule type" value="Genomic_DNA"/>
</dbReference>
<dbReference type="STRING" id="36844.SAMN04488501_1068"/>
<dbReference type="AlphaFoldDB" id="A0A0L6Z848"/>
<dbReference type="PRINTS" id="PR00032">
    <property type="entry name" value="HTHARAC"/>
</dbReference>
<feature type="domain" description="HTH araC/xylS-type" evidence="5">
    <location>
        <begin position="679"/>
        <end position="778"/>
    </location>
</feature>
<keyword evidence="3" id="KW-0804">Transcription</keyword>
<name>A0A0L6Z848_9CLOT</name>
<feature type="transmembrane region" description="Helical" evidence="4">
    <location>
        <begin position="21"/>
        <end position="44"/>
    </location>
</feature>
<dbReference type="InterPro" id="IPR018060">
    <property type="entry name" value="HTH_AraC"/>
</dbReference>
<comment type="caution">
    <text evidence="6">The sequence shown here is derived from an EMBL/GenBank/DDBJ whole genome shotgun (WGS) entry which is preliminary data.</text>
</comment>
<keyword evidence="7" id="KW-1185">Reference proteome</keyword>
<dbReference type="Proteomes" id="UP000037043">
    <property type="component" value="Unassembled WGS sequence"/>
</dbReference>
<protein>
    <submittedName>
        <fullName evidence="6">HTH-type transcriptional regulator YesS</fullName>
    </submittedName>
</protein>
<dbReference type="InterPro" id="IPR020449">
    <property type="entry name" value="Tscrpt_reg_AraC-type_HTH"/>
</dbReference>
<sequence>MRIFKKNSYFKPEIPKNKSTFIKLLASYLVIIFVVLCISSLVFFSNYKKLVLNEGYNVSKRSLDQAKYYTELNLNWAKSLVYSLYLDDKIYTLMYSSSPITDNSIIARLREINASSPNIDSICVYNKATNILYSSLGTGFNPEYEKSMRDLLINTKDTFSGNPIPLKIDIISKEGNIVSKNIFSIVLSNLPASGDKLPNGAIILNVNADVFSNYFKQTNKNDNILFSIDNTGRIVFSADSRKFLSDISKESYINDILASPLSSGSFISTINDVQYFVAYSNYKNQNLNFINLVPYELLIGQSKKARNSSIIIVLLLLFIGVIISYIISHKFYDPIEKLIKSINEKLPPENLKGYKNRNELEYLSEALDQVLSQPTSLENLPLEEMVFIRNKLLKDILVNNQSMDINKYPIKLQQLNLNIDLENILVVIFRIDSVNTLYKKYPIHNDRNLIRLGIKNIIVDNLSQQYKVDTLIIANSIVAVLSIGREIDENTKNELLNFIRTIQDKIYDKSNISLSASMGPFVSRIDELSTSYKKANEYINYTFKYGHRATLYESKILQNISKEYKYDEILENALFDAIKLGNKEKIRYCLDKIFENILQYSYNDIILSITTLAINSRNLINTLFDVNNEKCKIYVTDFLEHLKDYELAEDVKLWFLNLYESYIDTLNEKKLSKNNVLVEKVKEYIVDNYSDFCLSVEQISESLDMSPNYLRTIFKNVTGESISKYINDYRFNKAKSLLTDTDHPIADISTMVGYANSNYFYTAFRKNYGVSPAQFRKNNRTK</sequence>
<evidence type="ECO:0000256" key="4">
    <source>
        <dbReference type="SAM" id="Phobius"/>
    </source>
</evidence>
<feature type="transmembrane region" description="Helical" evidence="4">
    <location>
        <begin position="309"/>
        <end position="327"/>
    </location>
</feature>
<dbReference type="SMART" id="SM00342">
    <property type="entry name" value="HTH_ARAC"/>
    <property type="match status" value="1"/>
</dbReference>
<keyword evidence="4" id="KW-1133">Transmembrane helix</keyword>
<dbReference type="GO" id="GO:0043565">
    <property type="term" value="F:sequence-specific DNA binding"/>
    <property type="evidence" value="ECO:0007669"/>
    <property type="project" value="InterPro"/>
</dbReference>
<dbReference type="PATRIC" id="fig|1121318.3.peg.2263"/>
<dbReference type="PANTHER" id="PTHR43280:SF2">
    <property type="entry name" value="HTH-TYPE TRANSCRIPTIONAL REGULATOR EXSA"/>
    <property type="match status" value="1"/>
</dbReference>
<evidence type="ECO:0000256" key="2">
    <source>
        <dbReference type="ARBA" id="ARBA00023125"/>
    </source>
</evidence>
<proteinExistence type="predicted"/>
<dbReference type="InterPro" id="IPR009057">
    <property type="entry name" value="Homeodomain-like_sf"/>
</dbReference>
<dbReference type="GO" id="GO:0003700">
    <property type="term" value="F:DNA-binding transcription factor activity"/>
    <property type="evidence" value="ECO:0007669"/>
    <property type="project" value="InterPro"/>
</dbReference>
<evidence type="ECO:0000256" key="3">
    <source>
        <dbReference type="ARBA" id="ARBA00023163"/>
    </source>
</evidence>
<dbReference type="Pfam" id="PF12833">
    <property type="entry name" value="HTH_18"/>
    <property type="match status" value="1"/>
</dbReference>
<dbReference type="PANTHER" id="PTHR43280">
    <property type="entry name" value="ARAC-FAMILY TRANSCRIPTIONAL REGULATOR"/>
    <property type="match status" value="1"/>
</dbReference>
<dbReference type="RefSeq" id="WP_052221773.1">
    <property type="nucleotide sequence ID" value="NZ_LHUR01000027.1"/>
</dbReference>
<keyword evidence="1" id="KW-0805">Transcription regulation</keyword>
<keyword evidence="4" id="KW-0472">Membrane</keyword>
<dbReference type="PROSITE" id="PS01124">
    <property type="entry name" value="HTH_ARAC_FAMILY_2"/>
    <property type="match status" value="1"/>
</dbReference>
<keyword evidence="4" id="KW-0812">Transmembrane</keyword>
<reference evidence="7" key="1">
    <citation type="submission" date="2015-08" db="EMBL/GenBank/DDBJ databases">
        <title>Genome sequence of the strict anaerobe Clostridium homopropionicum LuHBu1 (DSM 5847T).</title>
        <authorList>
            <person name="Poehlein A."/>
            <person name="Beck M."/>
            <person name="Schiel-Bengelsdorf B."/>
            <person name="Bengelsdorf F.R."/>
            <person name="Daniel R."/>
            <person name="Duerre P."/>
        </authorList>
    </citation>
    <scope>NUCLEOTIDE SEQUENCE [LARGE SCALE GENOMIC DNA]</scope>
    <source>
        <strain evidence="7">DSM 5847</strain>
    </source>
</reference>